<sequence>MHWSSRLLADHLGIAHGTVAKVWSEYGVQPWRSERFKFSADPELAGKVTDIVGLYLNSSRSIGARSFS</sequence>
<proteinExistence type="predicted"/>
<dbReference type="AlphaFoldDB" id="A0A7K0CZU1"/>
<dbReference type="Proteomes" id="UP000438448">
    <property type="component" value="Unassembled WGS sequence"/>
</dbReference>
<dbReference type="EMBL" id="WEGK01000003">
    <property type="protein sequence ID" value="MQY18989.1"/>
    <property type="molecule type" value="Genomic_DNA"/>
</dbReference>
<evidence type="ECO:0008006" key="3">
    <source>
        <dbReference type="Google" id="ProtNLM"/>
    </source>
</evidence>
<protein>
    <recommendedName>
        <fullName evidence="3">Transposase</fullName>
    </recommendedName>
</protein>
<comment type="caution">
    <text evidence="1">The sequence shown here is derived from an EMBL/GenBank/DDBJ whole genome shotgun (WGS) entry which is preliminary data.</text>
</comment>
<accession>A0A7K0CZU1</accession>
<keyword evidence="2" id="KW-1185">Reference proteome</keyword>
<evidence type="ECO:0000313" key="1">
    <source>
        <dbReference type="EMBL" id="MQY18989.1"/>
    </source>
</evidence>
<reference evidence="1 2" key="1">
    <citation type="submission" date="2019-10" db="EMBL/GenBank/DDBJ databases">
        <title>Nocardia macrotermitis sp. nov. and Nocardia aurantia sp. nov., isolated from the gut of fungus growing-termite Macrotermes natalensis.</title>
        <authorList>
            <person name="Benndorf R."/>
            <person name="Schwitalla J."/>
            <person name="Martin K."/>
            <person name="De Beer W."/>
            <person name="Kaster A.-K."/>
            <person name="Vollmers J."/>
            <person name="Poulsen M."/>
            <person name="Beemelmanns C."/>
        </authorList>
    </citation>
    <scope>NUCLEOTIDE SEQUENCE [LARGE SCALE GENOMIC DNA]</scope>
    <source>
        <strain evidence="1 2">RB20</strain>
    </source>
</reference>
<organism evidence="1 2">
    <name type="scientific">Nocardia macrotermitis</name>
    <dbReference type="NCBI Taxonomy" id="2585198"/>
    <lineage>
        <taxon>Bacteria</taxon>
        <taxon>Bacillati</taxon>
        <taxon>Actinomycetota</taxon>
        <taxon>Actinomycetes</taxon>
        <taxon>Mycobacteriales</taxon>
        <taxon>Nocardiaceae</taxon>
        <taxon>Nocardia</taxon>
    </lineage>
</organism>
<evidence type="ECO:0000313" key="2">
    <source>
        <dbReference type="Proteomes" id="UP000438448"/>
    </source>
</evidence>
<gene>
    <name evidence="1" type="ORF">NRB20_20730</name>
</gene>
<name>A0A7K0CZU1_9NOCA</name>